<feature type="domain" description="Ppx/GppA phosphatase N-terminal" evidence="6">
    <location>
        <begin position="69"/>
        <end position="345"/>
    </location>
</feature>
<sequence>MQFVVVCAIPTIASRAIVRYVGLTIFVTWAHAPVSFNFSGMRMADDNLIAAVDLGSNSFRLQVARVLESTVVPLDTFKETVRLGAGLDDRNYLTPAAQQQALEALARFGERLRGLRPEQVRAVATNTFRVAKNGQTFLPEAEAALGFPIEIIGGREEARLIYLGASHSLPSSREKRLVVDIGGGSTEFIVGRQYNPLTTESTLMGCVSWSLRFFPDGIITPDRMAAAEIAAGEVIQPLEQDFHARHWQMAIGTSGTARSLADVMELNDIASGGITKAGLTRIRHILLDAGHVDKVKLNGLRDDRRPVLAGGFAIMAAVFDLLGIERMQITQGALRDGVLYDLLGRQGQHDIRTQTVNGFLRRYHTDAAQAQRVATLALHLAQTMPQVNAALALDVYYAAMLHEVGRAISHTSYHKHSAYILQHADMPGFSRREQAQLGSLVLAQRGKLEKAGKPSGEALWQAVLALRLACIIHRARHDDPDPDCMLNATGKRYTLKLPKGWLDARPLTRHALMEETHAWQTVGHELAIAEHSA</sequence>
<evidence type="ECO:0000256" key="1">
    <source>
        <dbReference type="ARBA" id="ARBA00007125"/>
    </source>
</evidence>
<name>A0ABQ2PQV5_9NEIS</name>
<dbReference type="NCBIfam" id="TIGR03706">
    <property type="entry name" value="exo_poly_only"/>
    <property type="match status" value="1"/>
</dbReference>
<dbReference type="InterPro" id="IPR048950">
    <property type="entry name" value="Ppx_GppA_C"/>
</dbReference>
<evidence type="ECO:0000313" key="9">
    <source>
        <dbReference type="Proteomes" id="UP000621859"/>
    </source>
</evidence>
<evidence type="ECO:0000313" key="8">
    <source>
        <dbReference type="EMBL" id="GGP27329.1"/>
    </source>
</evidence>
<organism evidence="8 9">
    <name type="scientific">Silvimonas amylolytica</name>
    <dbReference type="NCBI Taxonomy" id="449663"/>
    <lineage>
        <taxon>Bacteria</taxon>
        <taxon>Pseudomonadati</taxon>
        <taxon>Pseudomonadota</taxon>
        <taxon>Betaproteobacteria</taxon>
        <taxon>Neisseriales</taxon>
        <taxon>Chitinibacteraceae</taxon>
        <taxon>Silvimonas</taxon>
    </lineage>
</organism>
<dbReference type="InterPro" id="IPR050273">
    <property type="entry name" value="GppA/Ppx_hydrolase"/>
</dbReference>
<proteinExistence type="inferred from homology"/>
<protein>
    <recommendedName>
        <fullName evidence="3">Exopolyphosphatase</fullName>
        <ecNumber evidence="2">3.6.1.11</ecNumber>
    </recommendedName>
</protein>
<feature type="domain" description="Ppx/GppA phosphatase C-terminal" evidence="7">
    <location>
        <begin position="351"/>
        <end position="515"/>
    </location>
</feature>
<evidence type="ECO:0000256" key="4">
    <source>
        <dbReference type="ARBA" id="ARBA00022801"/>
    </source>
</evidence>
<dbReference type="SUPFAM" id="SSF109604">
    <property type="entry name" value="HD-domain/PDEase-like"/>
    <property type="match status" value="1"/>
</dbReference>
<evidence type="ECO:0000256" key="3">
    <source>
        <dbReference type="ARBA" id="ARBA00020416"/>
    </source>
</evidence>
<evidence type="ECO:0000256" key="2">
    <source>
        <dbReference type="ARBA" id="ARBA00012451"/>
    </source>
</evidence>
<dbReference type="CDD" id="cd24053">
    <property type="entry name" value="ASKHA_NBD_EcPPX-GppA-like"/>
    <property type="match status" value="1"/>
</dbReference>
<dbReference type="PANTHER" id="PTHR30005:SF0">
    <property type="entry name" value="RETROGRADE REGULATION PROTEIN 2"/>
    <property type="match status" value="1"/>
</dbReference>
<reference evidence="9" key="1">
    <citation type="journal article" date="2019" name="Int. J. Syst. Evol. Microbiol.">
        <title>The Global Catalogue of Microorganisms (GCM) 10K type strain sequencing project: providing services to taxonomists for standard genome sequencing and annotation.</title>
        <authorList>
            <consortium name="The Broad Institute Genomics Platform"/>
            <consortium name="The Broad Institute Genome Sequencing Center for Infectious Disease"/>
            <person name="Wu L."/>
            <person name="Ma J."/>
        </authorList>
    </citation>
    <scope>NUCLEOTIDE SEQUENCE [LARGE SCALE GENOMIC DNA]</scope>
    <source>
        <strain evidence="9">CGMCC 1.8860</strain>
    </source>
</reference>
<dbReference type="EC" id="3.6.1.11" evidence="2"/>
<keyword evidence="4" id="KW-0378">Hydrolase</keyword>
<evidence type="ECO:0000259" key="6">
    <source>
        <dbReference type="Pfam" id="PF02541"/>
    </source>
</evidence>
<gene>
    <name evidence="8" type="ORF">GCM10010971_31480</name>
</gene>
<dbReference type="InterPro" id="IPR022371">
    <property type="entry name" value="Exopolyphosphatase"/>
</dbReference>
<dbReference type="PANTHER" id="PTHR30005">
    <property type="entry name" value="EXOPOLYPHOSPHATASE"/>
    <property type="match status" value="1"/>
</dbReference>
<keyword evidence="9" id="KW-1185">Reference proteome</keyword>
<evidence type="ECO:0000256" key="5">
    <source>
        <dbReference type="ARBA" id="ARBA00047607"/>
    </source>
</evidence>
<accession>A0ABQ2PQV5</accession>
<comment type="caution">
    <text evidence="8">The sequence shown here is derived from an EMBL/GenBank/DDBJ whole genome shotgun (WGS) entry which is preliminary data.</text>
</comment>
<dbReference type="SUPFAM" id="SSF53067">
    <property type="entry name" value="Actin-like ATPase domain"/>
    <property type="match status" value="2"/>
</dbReference>
<dbReference type="Gene3D" id="1.10.3210.10">
    <property type="entry name" value="Hypothetical protein af1432"/>
    <property type="match status" value="1"/>
</dbReference>
<evidence type="ECO:0000259" key="7">
    <source>
        <dbReference type="Pfam" id="PF21447"/>
    </source>
</evidence>
<dbReference type="InterPro" id="IPR003695">
    <property type="entry name" value="Ppx_GppA_N"/>
</dbReference>
<dbReference type="Gene3D" id="3.30.420.40">
    <property type="match status" value="1"/>
</dbReference>
<dbReference type="InterPro" id="IPR030673">
    <property type="entry name" value="PyroPPase_GppA_Ppx"/>
</dbReference>
<dbReference type="PIRSF" id="PIRSF001267">
    <property type="entry name" value="Pyrophosphatase_GppA_Ppx"/>
    <property type="match status" value="1"/>
</dbReference>
<comment type="catalytic activity">
    <reaction evidence="5">
        <text>[phosphate](n) + H2O = [phosphate](n-1) + phosphate + H(+)</text>
        <dbReference type="Rhea" id="RHEA:21528"/>
        <dbReference type="Rhea" id="RHEA-COMP:9859"/>
        <dbReference type="Rhea" id="RHEA-COMP:14279"/>
        <dbReference type="ChEBI" id="CHEBI:15377"/>
        <dbReference type="ChEBI" id="CHEBI:15378"/>
        <dbReference type="ChEBI" id="CHEBI:16838"/>
        <dbReference type="ChEBI" id="CHEBI:43474"/>
        <dbReference type="EC" id="3.6.1.11"/>
    </reaction>
</comment>
<dbReference type="Gene3D" id="3.30.420.150">
    <property type="entry name" value="Exopolyphosphatase. Domain 2"/>
    <property type="match status" value="1"/>
</dbReference>
<dbReference type="Proteomes" id="UP000621859">
    <property type="component" value="Unassembled WGS sequence"/>
</dbReference>
<dbReference type="InterPro" id="IPR043129">
    <property type="entry name" value="ATPase_NBD"/>
</dbReference>
<dbReference type="EMBL" id="BMLY01000005">
    <property type="protein sequence ID" value="GGP27329.1"/>
    <property type="molecule type" value="Genomic_DNA"/>
</dbReference>
<dbReference type="Pfam" id="PF02541">
    <property type="entry name" value="Ppx-GppA"/>
    <property type="match status" value="1"/>
</dbReference>
<dbReference type="Pfam" id="PF21447">
    <property type="entry name" value="Ppx-GppA_III"/>
    <property type="match status" value="1"/>
</dbReference>
<comment type="similarity">
    <text evidence="1">Belongs to the GppA/Ppx family.</text>
</comment>